<accession>A0ABS6FG90</accession>
<dbReference type="Pfam" id="PF12821">
    <property type="entry name" value="ThrE_2"/>
    <property type="match status" value="1"/>
</dbReference>
<reference evidence="10 11" key="1">
    <citation type="submission" date="2021-06" db="EMBL/GenBank/DDBJ databases">
        <authorList>
            <person name="Sun Q."/>
            <person name="Li D."/>
        </authorList>
    </citation>
    <scope>NUCLEOTIDE SEQUENCE [LARGE SCALE GENOMIC DNA]</scope>
    <source>
        <strain evidence="10 11">MSJ-1</strain>
    </source>
</reference>
<dbReference type="RefSeq" id="WP_216548882.1">
    <property type="nucleotide sequence ID" value="NZ_JAHLQO010000003.1"/>
</dbReference>
<evidence type="ECO:0000313" key="11">
    <source>
        <dbReference type="Proteomes" id="UP000783742"/>
    </source>
</evidence>
<proteinExistence type="inferred from homology"/>
<keyword evidence="11" id="KW-1185">Reference proteome</keyword>
<feature type="domain" description="Threonine/Serine exporter ThrE" evidence="9">
    <location>
        <begin position="6"/>
        <end position="132"/>
    </location>
</feature>
<evidence type="ECO:0000256" key="5">
    <source>
        <dbReference type="ARBA" id="ARBA00022989"/>
    </source>
</evidence>
<sequence>MNSLMQFLLAALATYGFTIYFKLPYRVRLVTSILSGFIWFIFEIIKSFDTSYIVSNFISAFLIGLFSEIMAIMYKKPATVFLIPCLVPLVPGAGMYYIMYNFINSNYDKMQEQLILTILTSAALALGVVISQGIFRIFREIFIKKR</sequence>
<evidence type="ECO:0000313" key="10">
    <source>
        <dbReference type="EMBL" id="MBU5669033.1"/>
    </source>
</evidence>
<keyword evidence="5 8" id="KW-1133">Transmembrane helix</keyword>
<dbReference type="PANTHER" id="PTHR34390:SF1">
    <property type="entry name" value="SUCCINATE TRANSPORTER SUBUNIT YJJB-RELATED"/>
    <property type="match status" value="1"/>
</dbReference>
<evidence type="ECO:0000256" key="4">
    <source>
        <dbReference type="ARBA" id="ARBA00022692"/>
    </source>
</evidence>
<evidence type="ECO:0000256" key="1">
    <source>
        <dbReference type="ARBA" id="ARBA00004651"/>
    </source>
</evidence>
<comment type="similarity">
    <text evidence="7">Belongs to the ThrE exporter (TC 2.A.79) family.</text>
</comment>
<organism evidence="10 11">
    <name type="scientific">Peptoniphilus ovalis</name>
    <dbReference type="NCBI Taxonomy" id="2841503"/>
    <lineage>
        <taxon>Bacteria</taxon>
        <taxon>Bacillati</taxon>
        <taxon>Bacillota</taxon>
        <taxon>Tissierellia</taxon>
        <taxon>Tissierellales</taxon>
        <taxon>Peptoniphilaceae</taxon>
        <taxon>Peptoniphilus</taxon>
    </lineage>
</organism>
<dbReference type="InterPro" id="IPR024528">
    <property type="entry name" value="ThrE_2"/>
</dbReference>
<keyword evidence="6 8" id="KW-0472">Membrane</keyword>
<protein>
    <submittedName>
        <fullName evidence="10">Threonine/serine exporter family protein</fullName>
    </submittedName>
</protein>
<keyword evidence="3" id="KW-0997">Cell inner membrane</keyword>
<dbReference type="InterPro" id="IPR050539">
    <property type="entry name" value="ThrE_Dicarb/AminoAcid_Exp"/>
</dbReference>
<dbReference type="EMBL" id="JAHLQO010000003">
    <property type="protein sequence ID" value="MBU5669033.1"/>
    <property type="molecule type" value="Genomic_DNA"/>
</dbReference>
<dbReference type="PANTHER" id="PTHR34390">
    <property type="entry name" value="UPF0442 PROTEIN YJJB-RELATED"/>
    <property type="match status" value="1"/>
</dbReference>
<evidence type="ECO:0000256" key="7">
    <source>
        <dbReference type="ARBA" id="ARBA00034125"/>
    </source>
</evidence>
<name>A0ABS6FG90_9FIRM</name>
<keyword evidence="4 8" id="KW-0812">Transmembrane</keyword>
<comment type="subcellular location">
    <subcellularLocation>
        <location evidence="1">Cell membrane</location>
        <topology evidence="1">Multi-pass membrane protein</topology>
    </subcellularLocation>
</comment>
<gene>
    <name evidence="10" type="ORF">KQI68_04170</name>
</gene>
<evidence type="ECO:0000256" key="3">
    <source>
        <dbReference type="ARBA" id="ARBA00022519"/>
    </source>
</evidence>
<comment type="caution">
    <text evidence="10">The sequence shown here is derived from an EMBL/GenBank/DDBJ whole genome shotgun (WGS) entry which is preliminary data.</text>
</comment>
<evidence type="ECO:0000259" key="9">
    <source>
        <dbReference type="Pfam" id="PF12821"/>
    </source>
</evidence>
<feature type="transmembrane region" description="Helical" evidence="8">
    <location>
        <begin position="80"/>
        <end position="102"/>
    </location>
</feature>
<keyword evidence="2" id="KW-1003">Cell membrane</keyword>
<feature type="transmembrane region" description="Helical" evidence="8">
    <location>
        <begin position="52"/>
        <end position="74"/>
    </location>
</feature>
<evidence type="ECO:0000256" key="2">
    <source>
        <dbReference type="ARBA" id="ARBA00022475"/>
    </source>
</evidence>
<feature type="transmembrane region" description="Helical" evidence="8">
    <location>
        <begin position="26"/>
        <end position="45"/>
    </location>
</feature>
<dbReference type="Proteomes" id="UP000783742">
    <property type="component" value="Unassembled WGS sequence"/>
</dbReference>
<evidence type="ECO:0000256" key="8">
    <source>
        <dbReference type="SAM" id="Phobius"/>
    </source>
</evidence>
<evidence type="ECO:0000256" key="6">
    <source>
        <dbReference type="ARBA" id="ARBA00023136"/>
    </source>
</evidence>
<feature type="transmembrane region" description="Helical" evidence="8">
    <location>
        <begin position="114"/>
        <end position="138"/>
    </location>
</feature>